<organism evidence="1">
    <name type="scientific">Anguilla anguilla</name>
    <name type="common">European freshwater eel</name>
    <name type="synonym">Muraena anguilla</name>
    <dbReference type="NCBI Taxonomy" id="7936"/>
    <lineage>
        <taxon>Eukaryota</taxon>
        <taxon>Metazoa</taxon>
        <taxon>Chordata</taxon>
        <taxon>Craniata</taxon>
        <taxon>Vertebrata</taxon>
        <taxon>Euteleostomi</taxon>
        <taxon>Actinopterygii</taxon>
        <taxon>Neopterygii</taxon>
        <taxon>Teleostei</taxon>
        <taxon>Anguilliformes</taxon>
        <taxon>Anguillidae</taxon>
        <taxon>Anguilla</taxon>
    </lineage>
</organism>
<proteinExistence type="predicted"/>
<reference evidence="1" key="1">
    <citation type="submission" date="2014-11" db="EMBL/GenBank/DDBJ databases">
        <authorList>
            <person name="Amaro Gonzalez C."/>
        </authorList>
    </citation>
    <scope>NUCLEOTIDE SEQUENCE</scope>
</reference>
<name>A0A0E9W7U5_ANGAN</name>
<protein>
    <submittedName>
        <fullName evidence="1">Uncharacterized protein</fullName>
    </submittedName>
</protein>
<reference evidence="1" key="2">
    <citation type="journal article" date="2015" name="Fish Shellfish Immunol.">
        <title>Early steps in the European eel (Anguilla anguilla)-Vibrio vulnificus interaction in the gills: Role of the RtxA13 toxin.</title>
        <authorList>
            <person name="Callol A."/>
            <person name="Pajuelo D."/>
            <person name="Ebbesson L."/>
            <person name="Teles M."/>
            <person name="MacKenzie S."/>
            <person name="Amaro C."/>
        </authorList>
    </citation>
    <scope>NUCLEOTIDE SEQUENCE</scope>
</reference>
<dbReference type="EMBL" id="GBXM01022150">
    <property type="protein sequence ID" value="JAH86427.1"/>
    <property type="molecule type" value="Transcribed_RNA"/>
</dbReference>
<sequence>MKYLSTCFPLFSVSWKISLLGNDAEF</sequence>
<dbReference type="AlphaFoldDB" id="A0A0E9W7U5"/>
<accession>A0A0E9W7U5</accession>
<evidence type="ECO:0000313" key="1">
    <source>
        <dbReference type="EMBL" id="JAH86427.1"/>
    </source>
</evidence>